<gene>
    <name evidence="1" type="ORF">HA227_01885</name>
</gene>
<dbReference type="EMBL" id="DUFJ01000049">
    <property type="protein sequence ID" value="HIH32981.1"/>
    <property type="molecule type" value="Genomic_DNA"/>
</dbReference>
<evidence type="ECO:0000313" key="1">
    <source>
        <dbReference type="EMBL" id="HIH32981.1"/>
    </source>
</evidence>
<name>A0A7J4KSI1_9ARCH</name>
<proteinExistence type="predicted"/>
<evidence type="ECO:0000313" key="2">
    <source>
        <dbReference type="Proteomes" id="UP000527315"/>
    </source>
</evidence>
<reference evidence="2" key="1">
    <citation type="journal article" date="2020" name="bioRxiv">
        <title>A rank-normalized archaeal taxonomy based on genome phylogeny resolves widespread incomplete and uneven classifications.</title>
        <authorList>
            <person name="Rinke C."/>
            <person name="Chuvochina M."/>
            <person name="Mussig A.J."/>
            <person name="Chaumeil P.-A."/>
            <person name="Waite D.W."/>
            <person name="Whitman W.B."/>
            <person name="Parks D.H."/>
            <person name="Hugenholtz P."/>
        </authorList>
    </citation>
    <scope>NUCLEOTIDE SEQUENCE [LARGE SCALE GENOMIC DNA]</scope>
</reference>
<organism evidence="1 2">
    <name type="scientific">Candidatus Iainarchaeum sp</name>
    <dbReference type="NCBI Taxonomy" id="3101447"/>
    <lineage>
        <taxon>Archaea</taxon>
        <taxon>Candidatus Iainarchaeota</taxon>
        <taxon>Candidatus Iainarchaeia</taxon>
        <taxon>Candidatus Iainarchaeales</taxon>
        <taxon>Candidatus Iainarchaeaceae</taxon>
        <taxon>Candidatus Iainarchaeum</taxon>
    </lineage>
</organism>
<protein>
    <submittedName>
        <fullName evidence="1">Uncharacterized protein</fullName>
    </submittedName>
</protein>
<accession>A0A7J4KSI1</accession>
<dbReference type="AlphaFoldDB" id="A0A7J4KSI1"/>
<dbReference type="Proteomes" id="UP000527315">
    <property type="component" value="Unassembled WGS sequence"/>
</dbReference>
<sequence>MLKVEAVFKGKCILAFFTNSLKTKDAEFCFPKGSEKPNELHKKSNSSSSLLENGGSILFKDSSKPIVLWRVGFAKGFVVRRKELSGPLKRRLV</sequence>
<comment type="caution">
    <text evidence="1">The sequence shown here is derived from an EMBL/GenBank/DDBJ whole genome shotgun (WGS) entry which is preliminary data.</text>
</comment>